<feature type="region of interest" description="Disordered" evidence="1">
    <location>
        <begin position="210"/>
        <end position="280"/>
    </location>
</feature>
<reference evidence="3" key="2">
    <citation type="journal article" date="2021" name="PeerJ">
        <title>Extensive microbial diversity within the chicken gut microbiome revealed by metagenomics and culture.</title>
        <authorList>
            <person name="Gilroy R."/>
            <person name="Ravi A."/>
            <person name="Getino M."/>
            <person name="Pursley I."/>
            <person name="Horton D.L."/>
            <person name="Alikhan N.F."/>
            <person name="Baker D."/>
            <person name="Gharbi K."/>
            <person name="Hall N."/>
            <person name="Watson M."/>
            <person name="Adriaenssens E.M."/>
            <person name="Foster-Nyarko E."/>
            <person name="Jarju S."/>
            <person name="Secka A."/>
            <person name="Antonio M."/>
            <person name="Oren A."/>
            <person name="Chaudhuri R.R."/>
            <person name="La Ragione R."/>
            <person name="Hildebrand F."/>
            <person name="Pallen M.J."/>
        </authorList>
    </citation>
    <scope>NUCLEOTIDE SEQUENCE</scope>
    <source>
        <strain evidence="3">B3-4054</strain>
    </source>
</reference>
<accession>A0A9D9EP98</accession>
<dbReference type="SUPFAM" id="SSF54928">
    <property type="entry name" value="RNA-binding domain, RBD"/>
    <property type="match status" value="1"/>
</dbReference>
<dbReference type="AlphaFoldDB" id="A0A9D9EP98"/>
<name>A0A9D9EP98_9SPIR</name>
<evidence type="ECO:0000256" key="1">
    <source>
        <dbReference type="SAM" id="MobiDB-lite"/>
    </source>
</evidence>
<feature type="compositionally biased region" description="Basic and acidic residues" evidence="1">
    <location>
        <begin position="78"/>
        <end position="126"/>
    </location>
</feature>
<sequence>MKNREPQREINTARIAEFLRAAVKNIRTEEDPFALNQYRKIFRRTVPFSLRSYFAAYLLKAMEEGKSGKLQLSGSGSGRERDKDRRSAKPEGRNLKTAARGERRFRRDGEQSDSGRREERPQEEAAHTALPEDLAATLFIGIGRKRRVFPKDLVHLILQKSGIDRDHIGEVKVLDNYSFVQILSEDAQTVISALSDTEYRGRRLTVSFSRKKGNRTDGQDDSGTFQAQEADTPAEAEPAAADGTGFTAAPEESIPVNAGNPDSAETGPDGGTAEPEGPSA</sequence>
<dbReference type="Gene3D" id="3.30.70.330">
    <property type="match status" value="1"/>
</dbReference>
<evidence type="ECO:0000313" key="3">
    <source>
        <dbReference type="EMBL" id="MBO8451168.1"/>
    </source>
</evidence>
<reference evidence="3" key="1">
    <citation type="submission" date="2020-10" db="EMBL/GenBank/DDBJ databases">
        <authorList>
            <person name="Gilroy R."/>
        </authorList>
    </citation>
    <scope>NUCLEOTIDE SEQUENCE</scope>
    <source>
        <strain evidence="3">B3-4054</strain>
    </source>
</reference>
<feature type="domain" description="DEAD box helicase DbpA/CsdA RNA-binding" evidence="2">
    <location>
        <begin position="137"/>
        <end position="207"/>
    </location>
</feature>
<evidence type="ECO:0000313" key="4">
    <source>
        <dbReference type="Proteomes" id="UP000823616"/>
    </source>
</evidence>
<dbReference type="Pfam" id="PF03880">
    <property type="entry name" value="DbpA"/>
    <property type="match status" value="1"/>
</dbReference>
<proteinExistence type="predicted"/>
<feature type="region of interest" description="Disordered" evidence="1">
    <location>
        <begin position="68"/>
        <end position="128"/>
    </location>
</feature>
<dbReference type="InterPro" id="IPR035979">
    <property type="entry name" value="RBD_domain_sf"/>
</dbReference>
<dbReference type="InterPro" id="IPR012677">
    <property type="entry name" value="Nucleotide-bd_a/b_plait_sf"/>
</dbReference>
<dbReference type="GO" id="GO:0003676">
    <property type="term" value="F:nucleic acid binding"/>
    <property type="evidence" value="ECO:0007669"/>
    <property type="project" value="InterPro"/>
</dbReference>
<dbReference type="Proteomes" id="UP000823616">
    <property type="component" value="Unassembled WGS sequence"/>
</dbReference>
<protein>
    <submittedName>
        <fullName evidence="3">DbpA RNA binding domain-containing protein</fullName>
    </submittedName>
</protein>
<dbReference type="EMBL" id="JADIMS010000159">
    <property type="protein sequence ID" value="MBO8451168.1"/>
    <property type="molecule type" value="Genomic_DNA"/>
</dbReference>
<gene>
    <name evidence="3" type="ORF">IAA96_08705</name>
</gene>
<dbReference type="InterPro" id="IPR005580">
    <property type="entry name" value="DbpA/CsdA_RNA-bd_dom"/>
</dbReference>
<organism evidence="3 4">
    <name type="scientific">Candidatus Avitreponema avistercoris</name>
    <dbReference type="NCBI Taxonomy" id="2840705"/>
    <lineage>
        <taxon>Bacteria</taxon>
        <taxon>Pseudomonadati</taxon>
        <taxon>Spirochaetota</taxon>
        <taxon>Spirochaetia</taxon>
        <taxon>Spirochaetales</taxon>
        <taxon>Candidatus Avitreponema</taxon>
    </lineage>
</organism>
<comment type="caution">
    <text evidence="3">The sequence shown here is derived from an EMBL/GenBank/DDBJ whole genome shotgun (WGS) entry which is preliminary data.</text>
</comment>
<feature type="compositionally biased region" description="Low complexity" evidence="1">
    <location>
        <begin position="226"/>
        <end position="245"/>
    </location>
</feature>
<evidence type="ECO:0000259" key="2">
    <source>
        <dbReference type="Pfam" id="PF03880"/>
    </source>
</evidence>
<dbReference type="CDD" id="cd12252">
    <property type="entry name" value="RRM_DbpA"/>
    <property type="match status" value="1"/>
</dbReference>